<sequence length="467" mass="51450">MKKTHAFLANKFKPSQLSYIYIIGALLAIFVVSWLFLQLSGTEYKETAKKAPITNILNTTNTRELSIEAINDQFRELVHKNNELQTKLQRLTEEREQDKERIQSSMVLTQKVKSLEERLNNVNNRVQDQESLTNQQLADVKNSLASEIKVATELGTNNLPKSDQLTNDGKVTLKGESTKRSNVPDVNRNVEANSFIYTDDNQVDNKLILTDNVTRPVHSRLAPIGDSYRPEQSTAHYDKRTPQLMTIIESPTVEEEQYEFYIPRGSILTGILITGADVPTSSKTIDNPHPVLVRIKKDAILANNNRMGEVKECFALMGGYGSMSTERAYFRGESITCILHDKTVIEANLGGYAVGEDGKAGLKGRLVTRNGKVLANTMIAGFGSGLAKAFDVSPVPVISTSTNGNQQYQDVFSSSAIQGGAAKGASDAMGKLADYYMKLADEMHPVIEIGAGRVIDIIVSTGAENEK</sequence>
<dbReference type="EMBL" id="JABXOR010000670">
    <property type="protein sequence ID" value="NVP00684.1"/>
    <property type="molecule type" value="Genomic_DNA"/>
</dbReference>
<keyword evidence="2" id="KW-0812">Transmembrane</keyword>
<keyword evidence="2" id="KW-0472">Membrane</keyword>
<protein>
    <recommendedName>
        <fullName evidence="5">Conjugal transfer protein TraB</fullName>
    </recommendedName>
</protein>
<proteinExistence type="predicted"/>
<evidence type="ECO:0000256" key="2">
    <source>
        <dbReference type="SAM" id="Phobius"/>
    </source>
</evidence>
<dbReference type="InterPro" id="IPR005498">
    <property type="entry name" value="T4SS_VirB10/TraB/TrbI"/>
</dbReference>
<accession>A0A850QRU8</accession>
<comment type="caution">
    <text evidence="3">The sequence shown here is derived from an EMBL/GenBank/DDBJ whole genome shotgun (WGS) entry which is preliminary data.</text>
</comment>
<feature type="transmembrane region" description="Helical" evidence="2">
    <location>
        <begin position="20"/>
        <end position="37"/>
    </location>
</feature>
<evidence type="ECO:0000313" key="3">
    <source>
        <dbReference type="EMBL" id="NVP00684.1"/>
    </source>
</evidence>
<dbReference type="Pfam" id="PF03743">
    <property type="entry name" value="TrbI"/>
    <property type="match status" value="1"/>
</dbReference>
<dbReference type="CDD" id="cd16430">
    <property type="entry name" value="TraB"/>
    <property type="match status" value="1"/>
</dbReference>
<reference evidence="3 4" key="1">
    <citation type="submission" date="2020-06" db="EMBL/GenBank/DDBJ databases">
        <title>Photobacterium damselae subsp. damselae comparative genomics.</title>
        <authorList>
            <person name="Osorio C.R."/>
        </authorList>
    </citation>
    <scope>NUCLEOTIDE SEQUENCE [LARGE SCALE GENOMIC DNA]</scope>
    <source>
        <strain evidence="3 4">TW250/03</strain>
    </source>
</reference>
<gene>
    <name evidence="3" type="ORF">HWA77_10720</name>
</gene>
<evidence type="ECO:0008006" key="5">
    <source>
        <dbReference type="Google" id="ProtNLM"/>
    </source>
</evidence>
<dbReference type="Proteomes" id="UP000533429">
    <property type="component" value="Unassembled WGS sequence"/>
</dbReference>
<feature type="coiled-coil region" evidence="1">
    <location>
        <begin position="67"/>
        <end position="132"/>
    </location>
</feature>
<keyword evidence="2" id="KW-1133">Transmembrane helix</keyword>
<evidence type="ECO:0000313" key="4">
    <source>
        <dbReference type="Proteomes" id="UP000533429"/>
    </source>
</evidence>
<keyword evidence="1" id="KW-0175">Coiled coil</keyword>
<organism evidence="3 4">
    <name type="scientific">Photobacterium damselae subsp. damselae</name>
    <name type="common">Listonella damsela</name>
    <dbReference type="NCBI Taxonomy" id="85581"/>
    <lineage>
        <taxon>Bacteria</taxon>
        <taxon>Pseudomonadati</taxon>
        <taxon>Pseudomonadota</taxon>
        <taxon>Gammaproteobacteria</taxon>
        <taxon>Vibrionales</taxon>
        <taxon>Vibrionaceae</taxon>
        <taxon>Photobacterium</taxon>
    </lineage>
</organism>
<name>A0A850QRU8_PHODD</name>
<evidence type="ECO:0000256" key="1">
    <source>
        <dbReference type="SAM" id="Coils"/>
    </source>
</evidence>
<dbReference type="AlphaFoldDB" id="A0A850QRU8"/>